<proteinExistence type="predicted"/>
<feature type="compositionally biased region" description="Polar residues" evidence="1">
    <location>
        <begin position="574"/>
        <end position="583"/>
    </location>
</feature>
<dbReference type="Proteomes" id="UP000053328">
    <property type="component" value="Unassembled WGS sequence"/>
</dbReference>
<feature type="compositionally biased region" description="Basic and acidic residues" evidence="1">
    <location>
        <begin position="389"/>
        <end position="398"/>
    </location>
</feature>
<dbReference type="GeneID" id="27329010"/>
<sequence>MAQVWPPSPCVEDEDVSLSKELLLDVPIHKTKNDDQPAGSRGSVDQYPIIIDSDDSDTTSKQHGSDSDDVPSQPHSGHASAESTTNTEKRFVLFSPERSEVVEEPPLEDMHRSRSTPQLNIREEHRGRPQVTRIHTDLGPSRESMAADRHREPSPYAYSNQSTMDSTSAGPRSGINLLSPMDANRSRRSLPVRQRSHPQKHDSSDSEHGSKSKRRPGRSRSRAPRKSFSQTDRPEIENTKSPRRTQLDSRTTEDYSYNTRRHGSAAPSKGDFVGYSSSFKEHITPPQSPKPLPGSTRSSLSESARDHAYFRHGTDQVITDSPYTSSADEGRSRRQISGDEKRGKSVGRSRRASSRLDLQEIDRTSTSRATSRHRDRGSRDVSSPEPVLSDERRRREPDTPLSARALKATEDYFGRALGSKQSRKLEPGNDQSRPVSPLSSPSASPPRPPRGDKMPRHDFQPPSSAANTSKPRSRPPSQDDSHSNGIKPLTTLLSAATLGASLAKAIPTVSRSIATSLNSAESLNSGSQSRPSNGDRSRKASPDLFIRTSSVPGRDEGPSLRVTTYPVHDERTQQRSSTYTPTPAESPRTAARAASYSYPPEISRPAVPHRAMSTSSTQSFHQYLNVTSQQPMVSAPVTPDPVNMSLPVVPRPSVPSPCPRSTPVTGLYDWYTIRDMSFLDFCPSCMNFLGGTRFRDHFIPSMPKDLRQPVQCAMSKPWIRLAWLQCVKHDKKDLSLVWGLTQPPPEGTRACPGPVPEHRRWYHLTDPRTNRPVEGFDICSACVMKIDMTFPQLRSYLFDRPRDKLNEERICNVNTNSRHFWPILTELERLADRRSRESLRQRDIIDFVDYIRRISRHRECLKDTMLAMTAWHFIPDLPEFTICEDCFQEVVWPLRDRPIAREVSRTLKVVPNLQRNQSIQGISCQLYSDRMRRIFHDAVSKNDFECLRAAARHRYSMEHRLQELQRRYKTDQQAGWDRRGEMEQNITIWKSIE</sequence>
<feature type="compositionally biased region" description="Basic and acidic residues" evidence="1">
    <location>
        <begin position="199"/>
        <end position="210"/>
    </location>
</feature>
<feature type="compositionally biased region" description="Basic and acidic residues" evidence="1">
    <location>
        <begin position="303"/>
        <end position="314"/>
    </location>
</feature>
<feature type="compositionally biased region" description="Polar residues" evidence="1">
    <location>
        <begin position="519"/>
        <end position="532"/>
    </location>
</feature>
<feature type="compositionally biased region" description="Basic and acidic residues" evidence="1">
    <location>
        <begin position="87"/>
        <end position="101"/>
    </location>
</feature>
<feature type="region of interest" description="Disordered" evidence="1">
    <location>
        <begin position="519"/>
        <end position="607"/>
    </location>
</feature>
<feature type="compositionally biased region" description="Basic and acidic residues" evidence="1">
    <location>
        <begin position="232"/>
        <end position="253"/>
    </location>
</feature>
<dbReference type="STRING" id="91928.A0A0D2A986"/>
<name>A0A0D2A986_9EURO</name>
<dbReference type="VEuPathDB" id="FungiDB:PV08_01927"/>
<dbReference type="RefSeq" id="XP_016241563.1">
    <property type="nucleotide sequence ID" value="XM_016376287.1"/>
</dbReference>
<feature type="compositionally biased region" description="Basic residues" evidence="1">
    <location>
        <begin position="186"/>
        <end position="198"/>
    </location>
</feature>
<evidence type="ECO:0000313" key="2">
    <source>
        <dbReference type="EMBL" id="KIW21347.1"/>
    </source>
</evidence>
<feature type="compositionally biased region" description="Basic and acidic residues" evidence="1">
    <location>
        <begin position="328"/>
        <end position="343"/>
    </location>
</feature>
<feature type="compositionally biased region" description="Polar residues" evidence="1">
    <location>
        <begin position="461"/>
        <end position="476"/>
    </location>
</feature>
<feature type="compositionally biased region" description="Polar residues" evidence="1">
    <location>
        <begin position="316"/>
        <end position="327"/>
    </location>
</feature>
<dbReference type="OrthoDB" id="5324692at2759"/>
<gene>
    <name evidence="2" type="ORF">PV08_01927</name>
</gene>
<evidence type="ECO:0000256" key="1">
    <source>
        <dbReference type="SAM" id="MobiDB-lite"/>
    </source>
</evidence>
<feature type="region of interest" description="Disordered" evidence="1">
    <location>
        <begin position="29"/>
        <end position="488"/>
    </location>
</feature>
<keyword evidence="3" id="KW-1185">Reference proteome</keyword>
<evidence type="ECO:0000313" key="3">
    <source>
        <dbReference type="Proteomes" id="UP000053328"/>
    </source>
</evidence>
<dbReference type="HOGENOM" id="CLU_297891_0_0_1"/>
<protein>
    <submittedName>
        <fullName evidence="2">Uncharacterized protein</fullName>
    </submittedName>
</protein>
<feature type="compositionally biased region" description="Polar residues" evidence="1">
    <location>
        <begin position="157"/>
        <end position="170"/>
    </location>
</feature>
<dbReference type="AlphaFoldDB" id="A0A0D2A986"/>
<feature type="compositionally biased region" description="Basic residues" evidence="1">
    <location>
        <begin position="211"/>
        <end position="225"/>
    </location>
</feature>
<reference evidence="2 3" key="1">
    <citation type="submission" date="2015-01" db="EMBL/GenBank/DDBJ databases">
        <title>The Genome Sequence of Exophiala spinifera CBS89968.</title>
        <authorList>
            <consortium name="The Broad Institute Genomics Platform"/>
            <person name="Cuomo C."/>
            <person name="de Hoog S."/>
            <person name="Gorbushina A."/>
            <person name="Stielow B."/>
            <person name="Teixiera M."/>
            <person name="Abouelleil A."/>
            <person name="Chapman S.B."/>
            <person name="Priest M."/>
            <person name="Young S.K."/>
            <person name="Wortman J."/>
            <person name="Nusbaum C."/>
            <person name="Birren B."/>
        </authorList>
    </citation>
    <scope>NUCLEOTIDE SEQUENCE [LARGE SCALE GENOMIC DNA]</scope>
    <source>
        <strain evidence="2 3">CBS 89968</strain>
    </source>
</reference>
<feature type="compositionally biased region" description="Basic and acidic residues" evidence="1">
    <location>
        <begin position="449"/>
        <end position="459"/>
    </location>
</feature>
<accession>A0A0D2A986</accession>
<dbReference type="EMBL" id="KN847492">
    <property type="protein sequence ID" value="KIW21347.1"/>
    <property type="molecule type" value="Genomic_DNA"/>
</dbReference>
<organism evidence="2 3">
    <name type="scientific">Exophiala spinifera</name>
    <dbReference type="NCBI Taxonomy" id="91928"/>
    <lineage>
        <taxon>Eukaryota</taxon>
        <taxon>Fungi</taxon>
        <taxon>Dikarya</taxon>
        <taxon>Ascomycota</taxon>
        <taxon>Pezizomycotina</taxon>
        <taxon>Eurotiomycetes</taxon>
        <taxon>Chaetothyriomycetidae</taxon>
        <taxon>Chaetothyriales</taxon>
        <taxon>Herpotrichiellaceae</taxon>
        <taxon>Exophiala</taxon>
    </lineage>
</organism>
<feature type="compositionally biased region" description="Basic residues" evidence="1">
    <location>
        <begin position="344"/>
        <end position="353"/>
    </location>
</feature>
<feature type="compositionally biased region" description="Low complexity" evidence="1">
    <location>
        <begin position="432"/>
        <end position="442"/>
    </location>
</feature>